<proteinExistence type="predicted"/>
<feature type="domain" description="Alpha-N-acetylglucosaminidase C-terminal" evidence="4">
    <location>
        <begin position="467"/>
        <end position="726"/>
    </location>
</feature>
<dbReference type="Pfam" id="PF05089">
    <property type="entry name" value="NAGLU"/>
    <property type="match status" value="1"/>
</dbReference>
<dbReference type="Pfam" id="PF12971">
    <property type="entry name" value="NAGLU_N"/>
    <property type="match status" value="1"/>
</dbReference>
<dbReference type="GO" id="GO:0005975">
    <property type="term" value="P:carbohydrate metabolic process"/>
    <property type="evidence" value="ECO:0007669"/>
    <property type="project" value="UniProtKB-ARBA"/>
</dbReference>
<dbReference type="Gene3D" id="3.20.20.80">
    <property type="entry name" value="Glycosidases"/>
    <property type="match status" value="1"/>
</dbReference>
<dbReference type="PANTHER" id="PTHR12872:SF1">
    <property type="entry name" value="ALPHA-N-ACETYLGLUCOSAMINIDASE"/>
    <property type="match status" value="1"/>
</dbReference>
<protein>
    <submittedName>
        <fullName evidence="5">Alpha-N-acetylglucosaminidase</fullName>
    </submittedName>
</protein>
<reference evidence="5" key="1">
    <citation type="submission" date="2022-01" db="EMBL/GenBank/DDBJ databases">
        <title>Draft genome sequence of Sabulilitoribacter arenilitoris KCTC 52401.</title>
        <authorList>
            <person name="Oh J.-S."/>
        </authorList>
    </citation>
    <scope>NUCLEOTIDE SEQUENCE</scope>
    <source>
        <strain evidence="5">HMF6543</strain>
    </source>
</reference>
<dbReference type="Pfam" id="PF12972">
    <property type="entry name" value="NAGLU_C"/>
    <property type="match status" value="1"/>
</dbReference>
<keyword evidence="1" id="KW-0378">Hydrolase</keyword>
<accession>A0AAE3EN85</accession>
<evidence type="ECO:0000259" key="3">
    <source>
        <dbReference type="Pfam" id="PF12971"/>
    </source>
</evidence>
<feature type="domain" description="Alpha-N-acetylglucosaminidase N-terminal" evidence="3">
    <location>
        <begin position="32"/>
        <end position="111"/>
    </location>
</feature>
<dbReference type="AlphaFoldDB" id="A0AAE3EN85"/>
<gene>
    <name evidence="5" type="ORF">L3X37_06305</name>
</gene>
<dbReference type="EMBL" id="JAKKDU010000006">
    <property type="protein sequence ID" value="MCF7567978.1"/>
    <property type="molecule type" value="Genomic_DNA"/>
</dbReference>
<dbReference type="RefSeq" id="WP_237239325.1">
    <property type="nucleotide sequence ID" value="NZ_JAKKDU010000006.1"/>
</dbReference>
<dbReference type="PANTHER" id="PTHR12872">
    <property type="entry name" value="ALPHA-N-ACETYLGLUCOSAMINIDASE"/>
    <property type="match status" value="1"/>
</dbReference>
<dbReference type="Proteomes" id="UP001199795">
    <property type="component" value="Unassembled WGS sequence"/>
</dbReference>
<evidence type="ECO:0000259" key="2">
    <source>
        <dbReference type="Pfam" id="PF05089"/>
    </source>
</evidence>
<feature type="domain" description="Alpha-N-acetylglucosaminidase tim-barrel" evidence="2">
    <location>
        <begin position="126"/>
        <end position="458"/>
    </location>
</feature>
<dbReference type="InterPro" id="IPR029018">
    <property type="entry name" value="Hex-like_dom2"/>
</dbReference>
<dbReference type="Gene3D" id="3.30.379.10">
    <property type="entry name" value="Chitobiase/beta-hexosaminidase domain 2-like"/>
    <property type="match status" value="1"/>
</dbReference>
<comment type="caution">
    <text evidence="5">The sequence shown here is derived from an EMBL/GenBank/DDBJ whole genome shotgun (WGS) entry which is preliminary data.</text>
</comment>
<name>A0AAE3EN85_9FLAO</name>
<organism evidence="5 6">
    <name type="scientific">Wocania arenilitoris</name>
    <dbReference type="NCBI Taxonomy" id="2044858"/>
    <lineage>
        <taxon>Bacteria</taxon>
        <taxon>Pseudomonadati</taxon>
        <taxon>Bacteroidota</taxon>
        <taxon>Flavobacteriia</taxon>
        <taxon>Flavobacteriales</taxon>
        <taxon>Flavobacteriaceae</taxon>
        <taxon>Wocania</taxon>
    </lineage>
</organism>
<evidence type="ECO:0000259" key="4">
    <source>
        <dbReference type="Pfam" id="PF12972"/>
    </source>
</evidence>
<dbReference type="InterPro" id="IPR024240">
    <property type="entry name" value="NAGLU_N"/>
</dbReference>
<dbReference type="PROSITE" id="PS51257">
    <property type="entry name" value="PROKAR_LIPOPROTEIN"/>
    <property type="match status" value="1"/>
</dbReference>
<dbReference type="InterPro" id="IPR007781">
    <property type="entry name" value="NAGLU"/>
</dbReference>
<dbReference type="GO" id="GO:0016787">
    <property type="term" value="F:hydrolase activity"/>
    <property type="evidence" value="ECO:0007669"/>
    <property type="project" value="UniProtKB-KW"/>
</dbReference>
<dbReference type="InterPro" id="IPR024732">
    <property type="entry name" value="NAGLU_C"/>
</dbReference>
<sequence>MLKKGSLLIVLFLVTVYGCKNKKNSEYNVKTPIQELLYRIAPKHSDKFSFETIENSEKDLFEIQSTKNKIVIRGNNHNSLAVGLNYYLKNYCNTYVSWYANDKIELPSELPSIPQKTTKSARVENRFFLNYCTFGYTMPWWQWEDWERFIDWMALNGVTMPLAITGQEAIWYEVWKEYGLTNEQIRSYFTGPAHLPWHRMSNLDKWGGPLPQSWLIHQKELQKQIVERERELGMTPVLPAFAGHVPEALKTVFPNAKINQLSSWGGFNDEYRSFFLDPLDPVFKEIQHKFLTKQTELYGTDHIYGADPFNEVHPPSWKPSYLATVSNTIYTSMKEVDSSATWLQMSWIFYFEREHWTNERIEAMVKAVSQDKMMLLDYYCENKEVWQMTDSFFGQPFIWCYLGNFGGNTMMAGNINTVEDRIENALENNSNMWGIGSTLEAFDVNPLMYEYVFEKVWADGATDTKSWVHNWANTRCGAVNKDNQKAWEILHESIYKDPARLGQATLTNARPTLTGSGNWTTDPAINYNNADLFEAWELMLESSSNSPSYKYDIANIGRQVLGNHFAILRDDFAESYQAKDLKGLKKNGEKMLKLFDDLDNLLATQSSFLLGKWLEDAKSLGVNIEEQKYYEHNARNIITTWGTAAQSLNDYASRSWAGLTKGYYKKRWEMFVNDIILAVENNKAFDEKEFFEKVTQFEWEWTQGNELYNSKPYGDVIEISRALVQKYNLAK</sequence>
<evidence type="ECO:0000313" key="5">
    <source>
        <dbReference type="EMBL" id="MCF7567978.1"/>
    </source>
</evidence>
<evidence type="ECO:0000313" key="6">
    <source>
        <dbReference type="Proteomes" id="UP001199795"/>
    </source>
</evidence>
<dbReference type="Gene3D" id="1.20.120.670">
    <property type="entry name" value="N-acetyl-b-d-glucoasminidase"/>
    <property type="match status" value="1"/>
</dbReference>
<keyword evidence="6" id="KW-1185">Reference proteome</keyword>
<dbReference type="InterPro" id="IPR024733">
    <property type="entry name" value="NAGLU_tim-barrel"/>
</dbReference>
<evidence type="ECO:0000256" key="1">
    <source>
        <dbReference type="ARBA" id="ARBA00022801"/>
    </source>
</evidence>